<dbReference type="EMBL" id="RPFW01000006">
    <property type="protein sequence ID" value="TVZ01644.1"/>
    <property type="molecule type" value="Genomic_DNA"/>
</dbReference>
<keyword evidence="9" id="KW-1185">Reference proteome</keyword>
<dbReference type="RefSeq" id="WP_145858401.1">
    <property type="nucleotide sequence ID" value="NZ_RPFW01000006.1"/>
</dbReference>
<sequence>MLAVAVLVVSIVLFAMAFATLWWMMHAWRTPETLASTSFAKPVGETGLSFTLLLPIRHERQDVVENTVQKMLESSHDKFEIVIITGADDPETTGIAERLATIDPDRITTVIDPAPRNKSTGLNSALLSGKCHGDVIGVFDAEDVVHPDLLTHVDHAFRSENADVVQGGVQLLNFYSSWYSLRNCLEYFFWFRSRLHLQAEKGFITLGGNTVFVKRELLEPKRGSSEQWGWDETCLAEDCELGVRLSSAGKKVVVAYSPEMVTREETPDTITSFVKQRTRWNQGFLQVYRKGTWKRLPTNRQRWLARFTLSTPFYQAASGLAVPIGIAIGVFVKVPMVIAMISWMPAIPAFLVLAFEVAALRDFGKEYFGKDRADQTHRVRGIHYLKLIVSMPFFQILLMFAALRAVWRELRGRTNWELTEHVGAHLNVAASTSATTSV</sequence>
<evidence type="ECO:0000256" key="2">
    <source>
        <dbReference type="ARBA" id="ARBA00022676"/>
    </source>
</evidence>
<keyword evidence="5 7" id="KW-1133">Transmembrane helix</keyword>
<dbReference type="OrthoDB" id="7431422at2"/>
<evidence type="ECO:0000256" key="7">
    <source>
        <dbReference type="SAM" id="Phobius"/>
    </source>
</evidence>
<evidence type="ECO:0000256" key="3">
    <source>
        <dbReference type="ARBA" id="ARBA00022679"/>
    </source>
</evidence>
<dbReference type="Pfam" id="PF13641">
    <property type="entry name" value="Glyco_tranf_2_3"/>
    <property type="match status" value="1"/>
</dbReference>
<evidence type="ECO:0000256" key="1">
    <source>
        <dbReference type="ARBA" id="ARBA00004141"/>
    </source>
</evidence>
<keyword evidence="2" id="KW-0328">Glycosyltransferase</keyword>
<dbReference type="GO" id="GO:0016020">
    <property type="term" value="C:membrane"/>
    <property type="evidence" value="ECO:0007669"/>
    <property type="project" value="UniProtKB-SubCell"/>
</dbReference>
<dbReference type="InterPro" id="IPR050321">
    <property type="entry name" value="Glycosyltr_2/OpgH_subfam"/>
</dbReference>
<gene>
    <name evidence="8" type="ORF">EAS64_29645</name>
</gene>
<evidence type="ECO:0000313" key="9">
    <source>
        <dbReference type="Proteomes" id="UP000460272"/>
    </source>
</evidence>
<reference evidence="8 9" key="1">
    <citation type="submission" date="2018-11" db="EMBL/GenBank/DDBJ databases">
        <title>Trebonia kvetii gen.nov., sp.nov., a novel acidophilic actinobacterium, and proposal of the new actinobacterial family Treboniaceae fam. nov.</title>
        <authorList>
            <person name="Rapoport D."/>
            <person name="Sagova-Mareckova M."/>
            <person name="Sedlacek I."/>
            <person name="Provaznik J."/>
            <person name="Kralova S."/>
            <person name="Pavlinic D."/>
            <person name="Benes V."/>
            <person name="Kopecky J."/>
        </authorList>
    </citation>
    <scope>NUCLEOTIDE SEQUENCE [LARGE SCALE GENOMIC DNA]</scope>
    <source>
        <strain evidence="8 9">15Tr583</strain>
    </source>
</reference>
<name>A0A6P2BRK5_9ACTN</name>
<evidence type="ECO:0000256" key="5">
    <source>
        <dbReference type="ARBA" id="ARBA00022989"/>
    </source>
</evidence>
<accession>A0A6P2BRK5</accession>
<dbReference type="SUPFAM" id="SSF53448">
    <property type="entry name" value="Nucleotide-diphospho-sugar transferases"/>
    <property type="match status" value="1"/>
</dbReference>
<feature type="transmembrane region" description="Helical" evidence="7">
    <location>
        <begin position="313"/>
        <end position="332"/>
    </location>
</feature>
<organism evidence="8 9">
    <name type="scientific">Trebonia kvetii</name>
    <dbReference type="NCBI Taxonomy" id="2480626"/>
    <lineage>
        <taxon>Bacteria</taxon>
        <taxon>Bacillati</taxon>
        <taxon>Actinomycetota</taxon>
        <taxon>Actinomycetes</taxon>
        <taxon>Streptosporangiales</taxon>
        <taxon>Treboniaceae</taxon>
        <taxon>Trebonia</taxon>
    </lineage>
</organism>
<dbReference type="GO" id="GO:0016757">
    <property type="term" value="F:glycosyltransferase activity"/>
    <property type="evidence" value="ECO:0007669"/>
    <property type="project" value="UniProtKB-KW"/>
</dbReference>
<dbReference type="Gene3D" id="3.90.550.10">
    <property type="entry name" value="Spore Coat Polysaccharide Biosynthesis Protein SpsA, Chain A"/>
    <property type="match status" value="1"/>
</dbReference>
<keyword evidence="4 7" id="KW-0812">Transmembrane</keyword>
<dbReference type="PANTHER" id="PTHR43867:SF2">
    <property type="entry name" value="CELLULOSE SYNTHASE CATALYTIC SUBUNIT A [UDP-FORMING]"/>
    <property type="match status" value="1"/>
</dbReference>
<evidence type="ECO:0000256" key="6">
    <source>
        <dbReference type="ARBA" id="ARBA00023136"/>
    </source>
</evidence>
<dbReference type="InterPro" id="IPR029044">
    <property type="entry name" value="Nucleotide-diphossugar_trans"/>
</dbReference>
<dbReference type="Proteomes" id="UP000460272">
    <property type="component" value="Unassembled WGS sequence"/>
</dbReference>
<dbReference type="AlphaFoldDB" id="A0A6P2BRK5"/>
<dbReference type="PANTHER" id="PTHR43867">
    <property type="entry name" value="CELLULOSE SYNTHASE CATALYTIC SUBUNIT A [UDP-FORMING]"/>
    <property type="match status" value="1"/>
</dbReference>
<keyword evidence="6 7" id="KW-0472">Membrane</keyword>
<proteinExistence type="predicted"/>
<evidence type="ECO:0000313" key="8">
    <source>
        <dbReference type="EMBL" id="TVZ01644.1"/>
    </source>
</evidence>
<protein>
    <submittedName>
        <fullName evidence="8">Glycosyltransferase family 2 protein</fullName>
    </submittedName>
</protein>
<feature type="transmembrane region" description="Helical" evidence="7">
    <location>
        <begin position="339"/>
        <end position="361"/>
    </location>
</feature>
<comment type="caution">
    <text evidence="8">The sequence shown here is derived from an EMBL/GenBank/DDBJ whole genome shotgun (WGS) entry which is preliminary data.</text>
</comment>
<keyword evidence="3 8" id="KW-0808">Transferase</keyword>
<feature type="transmembrane region" description="Helical" evidence="7">
    <location>
        <begin position="381"/>
        <end position="403"/>
    </location>
</feature>
<comment type="subcellular location">
    <subcellularLocation>
        <location evidence="1">Membrane</location>
        <topology evidence="1">Multi-pass membrane protein</topology>
    </subcellularLocation>
</comment>
<evidence type="ECO:0000256" key="4">
    <source>
        <dbReference type="ARBA" id="ARBA00022692"/>
    </source>
</evidence>